<feature type="domain" description="Peptidase M24" evidence="8">
    <location>
        <begin position="433"/>
        <end position="660"/>
    </location>
</feature>
<dbReference type="OrthoDB" id="3209743at2759"/>
<comment type="catalytic activity">
    <reaction evidence="5 6">
        <text>Release of N-terminal amino acids, preferentially methionine, from peptides and arylamides.</text>
        <dbReference type="EC" id="3.4.11.18"/>
    </reaction>
</comment>
<dbReference type="AlphaFoldDB" id="A0A9P1D2R5"/>
<evidence type="ECO:0000313" key="9">
    <source>
        <dbReference type="EMBL" id="CAI4001363.1"/>
    </source>
</evidence>
<accession>A0A9P1D2R5</accession>
<feature type="binding site" evidence="5">
    <location>
        <position position="653"/>
    </location>
    <ligand>
        <name>a divalent metal cation</name>
        <dbReference type="ChEBI" id="CHEBI:60240"/>
        <label>1</label>
    </ligand>
</feature>
<evidence type="ECO:0000256" key="3">
    <source>
        <dbReference type="ARBA" id="ARBA00022723"/>
    </source>
</evidence>
<keyword evidence="11" id="KW-1185">Reference proteome</keyword>
<dbReference type="CDD" id="cd01086">
    <property type="entry name" value="MetAP1"/>
    <property type="match status" value="1"/>
</dbReference>
<feature type="binding site" evidence="5">
    <location>
        <position position="499"/>
    </location>
    <ligand>
        <name>substrate</name>
    </ligand>
</feature>
<evidence type="ECO:0000313" key="10">
    <source>
        <dbReference type="EMBL" id="CAL1154738.1"/>
    </source>
</evidence>
<feature type="binding site" evidence="5">
    <location>
        <position position="590"/>
    </location>
    <ligand>
        <name>a divalent metal cation</name>
        <dbReference type="ChEBI" id="CHEBI:60240"/>
        <label>2</label>
        <note>catalytic</note>
    </ligand>
</feature>
<dbReference type="HAMAP" id="MF_01974">
    <property type="entry name" value="MetAP_1"/>
    <property type="match status" value="1"/>
</dbReference>
<keyword evidence="2 5" id="KW-0645">Protease</keyword>
<evidence type="ECO:0000256" key="6">
    <source>
        <dbReference type="RuleBase" id="RU003653"/>
    </source>
</evidence>
<dbReference type="PANTHER" id="PTHR43330">
    <property type="entry name" value="METHIONINE AMINOPEPTIDASE"/>
    <property type="match status" value="1"/>
</dbReference>
<comment type="function">
    <text evidence="6">Cotranslationally removes the N-terminal methionine from nascent proteins. The N-terminal methionine is often cleaved when the second residue in the primary sequence is small and uncharged (Met-Ala-, Cys, Gly, Pro, Ser, Thr, or Val).</text>
</comment>
<keyword evidence="1 5" id="KW-0031">Aminopeptidase</keyword>
<dbReference type="Gene3D" id="3.90.230.10">
    <property type="entry name" value="Creatinase/methionine aminopeptidase superfamily"/>
    <property type="match status" value="1"/>
</dbReference>
<comment type="similarity">
    <text evidence="5">Belongs to the peptidase M24A family. Methionine aminopeptidase type 1 subfamily.</text>
</comment>
<evidence type="ECO:0000256" key="1">
    <source>
        <dbReference type="ARBA" id="ARBA00022438"/>
    </source>
</evidence>
<feature type="binding site" evidence="5">
    <location>
        <position position="653"/>
    </location>
    <ligand>
        <name>a divalent metal cation</name>
        <dbReference type="ChEBI" id="CHEBI:60240"/>
        <label>2</label>
        <note>catalytic</note>
    </ligand>
</feature>
<dbReference type="NCBIfam" id="TIGR00500">
    <property type="entry name" value="met_pdase_I"/>
    <property type="match status" value="1"/>
</dbReference>
<dbReference type="EMBL" id="CAMXCT030002924">
    <property type="protein sequence ID" value="CAL4788675.1"/>
    <property type="molecule type" value="Genomic_DNA"/>
</dbReference>
<reference evidence="9" key="1">
    <citation type="submission" date="2022-10" db="EMBL/GenBank/DDBJ databases">
        <authorList>
            <person name="Chen Y."/>
            <person name="Dougan E. K."/>
            <person name="Chan C."/>
            <person name="Rhodes N."/>
            <person name="Thang M."/>
        </authorList>
    </citation>
    <scope>NUCLEOTIDE SEQUENCE</scope>
</reference>
<dbReference type="Proteomes" id="UP001152797">
    <property type="component" value="Unassembled WGS sequence"/>
</dbReference>
<feature type="region of interest" description="Disordered" evidence="7">
    <location>
        <begin position="125"/>
        <end position="168"/>
    </location>
</feature>
<dbReference type="EC" id="3.4.11.18" evidence="6"/>
<feature type="binding site" evidence="5">
    <location>
        <position position="527"/>
    </location>
    <ligand>
        <name>a divalent metal cation</name>
        <dbReference type="ChEBI" id="CHEBI:60240"/>
        <label>2</label>
        <note>catalytic</note>
    </ligand>
</feature>
<organism evidence="9">
    <name type="scientific">Cladocopium goreaui</name>
    <dbReference type="NCBI Taxonomy" id="2562237"/>
    <lineage>
        <taxon>Eukaryota</taxon>
        <taxon>Sar</taxon>
        <taxon>Alveolata</taxon>
        <taxon>Dinophyceae</taxon>
        <taxon>Suessiales</taxon>
        <taxon>Symbiodiniaceae</taxon>
        <taxon>Cladocopium</taxon>
    </lineage>
</organism>
<evidence type="ECO:0000256" key="4">
    <source>
        <dbReference type="ARBA" id="ARBA00022801"/>
    </source>
</evidence>
<evidence type="ECO:0000256" key="7">
    <source>
        <dbReference type="SAM" id="MobiDB-lite"/>
    </source>
</evidence>
<keyword evidence="4 5" id="KW-0378">Hydrolase</keyword>
<protein>
    <recommendedName>
        <fullName evidence="6">Methionine aminopeptidase</fullName>
        <ecNumber evidence="6">3.4.11.18</ecNumber>
    </recommendedName>
</protein>
<feature type="binding site" evidence="5">
    <location>
        <position position="622"/>
    </location>
    <ligand>
        <name>a divalent metal cation</name>
        <dbReference type="ChEBI" id="CHEBI:60240"/>
        <label>2</label>
        <note>catalytic</note>
    </ligand>
</feature>
<dbReference type="SUPFAM" id="SSF55920">
    <property type="entry name" value="Creatinase/aminopeptidase"/>
    <property type="match status" value="1"/>
</dbReference>
<dbReference type="InterPro" id="IPR036005">
    <property type="entry name" value="Creatinase/aminopeptidase-like"/>
</dbReference>
<comment type="caution">
    <text evidence="9">The sequence shown here is derived from an EMBL/GenBank/DDBJ whole genome shotgun (WGS) entry which is preliminary data.</text>
</comment>
<dbReference type="GO" id="GO:0070006">
    <property type="term" value="F:metalloaminopeptidase activity"/>
    <property type="evidence" value="ECO:0007669"/>
    <property type="project" value="UniProtKB-UniRule"/>
</dbReference>
<reference evidence="10" key="2">
    <citation type="submission" date="2024-04" db="EMBL/GenBank/DDBJ databases">
        <authorList>
            <person name="Chen Y."/>
            <person name="Shah S."/>
            <person name="Dougan E. K."/>
            <person name="Thang M."/>
            <person name="Chan C."/>
        </authorList>
    </citation>
    <scope>NUCLEOTIDE SEQUENCE [LARGE SCALE GENOMIC DNA]</scope>
</reference>
<feature type="binding site" evidence="5">
    <location>
        <position position="527"/>
    </location>
    <ligand>
        <name>a divalent metal cation</name>
        <dbReference type="ChEBI" id="CHEBI:60240"/>
        <label>1</label>
    </ligand>
</feature>
<dbReference type="InterPro" id="IPR000994">
    <property type="entry name" value="Pept_M24"/>
</dbReference>
<dbReference type="EMBL" id="CAMXCT020002924">
    <property type="protein sequence ID" value="CAL1154738.1"/>
    <property type="molecule type" value="Genomic_DNA"/>
</dbReference>
<dbReference type="PANTHER" id="PTHR43330:SF8">
    <property type="entry name" value="METHIONINE AMINOPEPTIDASE 1D, MITOCHONDRIAL"/>
    <property type="match status" value="1"/>
</dbReference>
<dbReference type="GO" id="GO:0046872">
    <property type="term" value="F:metal ion binding"/>
    <property type="evidence" value="ECO:0007669"/>
    <property type="project" value="UniProtKB-UniRule"/>
</dbReference>
<dbReference type="InterPro" id="IPR002467">
    <property type="entry name" value="Pept_M24A_MAP1"/>
</dbReference>
<dbReference type="PROSITE" id="PS50007">
    <property type="entry name" value="PIPLC_X_DOMAIN"/>
    <property type="match status" value="1"/>
</dbReference>
<feature type="binding site" evidence="5">
    <location>
        <position position="597"/>
    </location>
    <ligand>
        <name>substrate</name>
    </ligand>
</feature>
<evidence type="ECO:0000259" key="8">
    <source>
        <dbReference type="Pfam" id="PF00557"/>
    </source>
</evidence>
<evidence type="ECO:0000256" key="2">
    <source>
        <dbReference type="ARBA" id="ARBA00022670"/>
    </source>
</evidence>
<dbReference type="Pfam" id="PF00557">
    <property type="entry name" value="Peptidase_M24"/>
    <property type="match status" value="1"/>
</dbReference>
<gene>
    <name evidence="9" type="ORF">C1SCF055_LOCUS27417</name>
</gene>
<dbReference type="InterPro" id="IPR001714">
    <property type="entry name" value="Pept_M24_MAP"/>
</dbReference>
<comment type="cofactor">
    <cofactor evidence="5">
        <name>Co(2+)</name>
        <dbReference type="ChEBI" id="CHEBI:48828"/>
    </cofactor>
    <cofactor evidence="5">
        <name>Zn(2+)</name>
        <dbReference type="ChEBI" id="CHEBI:29105"/>
    </cofactor>
    <cofactor evidence="5">
        <name>Mn(2+)</name>
        <dbReference type="ChEBI" id="CHEBI:29035"/>
    </cofactor>
    <cofactor evidence="5">
        <name>Fe(2+)</name>
        <dbReference type="ChEBI" id="CHEBI:29033"/>
    </cofactor>
    <text evidence="5">Binds 2 divalent metal cations per subunit. Has a high-affinity and a low affinity metal-binding site. The true nature of the physiological cofactor is under debate. The enzyme is active with cobalt, zinc, manganese or divalent iron ions. Most likely, methionine aminopeptidases function as mononuclear Fe(2+)-metalloproteases under physiological conditions, and the catalytically relevant metal-binding site has been assigned to the histidine-containing high-affinity site.</text>
</comment>
<dbReference type="EMBL" id="CAMXCT010002924">
    <property type="protein sequence ID" value="CAI4001363.1"/>
    <property type="molecule type" value="Genomic_DNA"/>
</dbReference>
<evidence type="ECO:0000313" key="11">
    <source>
        <dbReference type="Proteomes" id="UP001152797"/>
    </source>
</evidence>
<evidence type="ECO:0000256" key="5">
    <source>
        <dbReference type="HAMAP-Rule" id="MF_03174"/>
    </source>
</evidence>
<proteinExistence type="inferred from homology"/>
<feature type="compositionally biased region" description="Low complexity" evidence="7">
    <location>
        <begin position="135"/>
        <end position="150"/>
    </location>
</feature>
<dbReference type="PRINTS" id="PR00599">
    <property type="entry name" value="MAPEPTIDASE"/>
</dbReference>
<feature type="binding site" evidence="5">
    <location>
        <position position="516"/>
    </location>
    <ligand>
        <name>a divalent metal cation</name>
        <dbReference type="ChEBI" id="CHEBI:60240"/>
        <label>1</label>
    </ligand>
</feature>
<dbReference type="GO" id="GO:0006508">
    <property type="term" value="P:proteolysis"/>
    <property type="evidence" value="ECO:0007669"/>
    <property type="project" value="UniProtKB-KW"/>
</dbReference>
<name>A0A9P1D2R5_9DINO</name>
<dbReference type="GO" id="GO:0004239">
    <property type="term" value="F:initiator methionyl aminopeptidase activity"/>
    <property type="evidence" value="ECO:0007669"/>
    <property type="project" value="UniProtKB-UniRule"/>
</dbReference>
<sequence>MAKSTHVYVSGSSFEVKGAGEWYVNGVYTRLPQRVNRTDVFQKAGTSLVLMRKGDDGWSLVDLRGSTTFKWSLRSVELYHCPRIPAGPSPPPVGWACAEGEGPAPMLLPGKSPLLPFLKSPKVFDEEPEPGMGTSSSWVSSASRRAAQQAHDALEPVTKRPLRGPSGRPIVVANPAKGGAVPDGARSQPLLQSLKTAGPRSTRAPPGTMVNFLRSFRVVLSRPYVQVPWGYEWNDEFFADTGARVVRQIQPLSPLDRWNVWQHVTGRPDLCVKPGDRLMKADGRWAFCEQEVCLNDSQQAQYLATPDLAAQQERRMVMEFMRPVARPAPPLRPRLELRPLRPLAPGHIPHRPRFAVSPRVTAPRRWRRGLLAALPVVARAATRATRTPVAKGEVRPAQRVPETIQAPPYVAEPEKVRGWWNSQIVPKTEEQVEKMRRAGRLAHEALDLAETLIEVGRTTEEMDKELHTFICDHGAYPSDLQYKGFPKSVMISINEVICHGIPDLRPLEDGDLVNVDVTLYLDGFHADTARSWICGEGDETGHRLVKATREALAAAIASCASEKPLKCIGEAVAEVAEREHFGIVKTLVGHGIGEFFHGVPQIFHCRNSDNRKMQLGTTFTIEPVLTEGSAEWITWEDGWTVATADGGRAAQFEHTVLITETGCEVWDTQSALVISWDHPPNLEPYKQVWGWAVAILDNDHDIWSIVDGSTFVARSLTLEGADVAVAKPELCTIYVSDGVFHGRPYAACIAMLTDNGWSSFSELSRSVSIAPSAKVSDAVLGLDPEDDDWKQRPRYACPRKIVPGASVPVTLRAGPRDLLSNERWLRMEVCVEGSEGLVLVPAESSMKLLQVEKVIPGSSTDLWNAKQELFELHGYTTSYAIQVGDVINKINGFTGAQAMLYEVRRKPEKLIMTIDRHCGGNTSFEEIPQAKIFELHRLDLDASRDVEEFDWHVLLSQAEGALCAKMVEENGHELQRALDIFSEMLAEGTIVMVNQGIIQEADRRILLDHRVEAVLKQGDYSMEMDIEMAGISRSVENVRRISLIHLRKAMADAAMDEDQLQLAILSFVNSSKVVRQSFAGQELLEKAKGLQGIACSDLKQSYDMASVNFPSLQAQIHGGCLIHPHVGRLRSCGCGGANQQMPWKSFKWWEWF</sequence>
<keyword evidence="3 5" id="KW-0479">Metal-binding</keyword>